<evidence type="ECO:0000313" key="11">
    <source>
        <dbReference type="EMBL" id="KAJ3831371.1"/>
    </source>
</evidence>
<dbReference type="AlphaFoldDB" id="A0AA38NVF9"/>
<dbReference type="GO" id="GO:0020037">
    <property type="term" value="F:heme binding"/>
    <property type="evidence" value="ECO:0007669"/>
    <property type="project" value="InterPro"/>
</dbReference>
<dbReference type="PANTHER" id="PTHR46300">
    <property type="entry name" value="P450, PUTATIVE (EUROFUNG)-RELATED-RELATED"/>
    <property type="match status" value="1"/>
</dbReference>
<dbReference type="GO" id="GO:0004497">
    <property type="term" value="F:monooxygenase activity"/>
    <property type="evidence" value="ECO:0007669"/>
    <property type="project" value="UniProtKB-KW"/>
</dbReference>
<evidence type="ECO:0000256" key="10">
    <source>
        <dbReference type="RuleBase" id="RU000461"/>
    </source>
</evidence>
<dbReference type="InterPro" id="IPR036396">
    <property type="entry name" value="Cyt_P450_sf"/>
</dbReference>
<keyword evidence="12" id="KW-1185">Reference proteome</keyword>
<dbReference type="GO" id="GO:0005506">
    <property type="term" value="F:iron ion binding"/>
    <property type="evidence" value="ECO:0007669"/>
    <property type="project" value="InterPro"/>
</dbReference>
<feature type="non-terminal residue" evidence="11">
    <location>
        <position position="450"/>
    </location>
</feature>
<evidence type="ECO:0000256" key="4">
    <source>
        <dbReference type="ARBA" id="ARBA00022617"/>
    </source>
</evidence>
<keyword evidence="5 9" id="KW-0479">Metal-binding</keyword>
<organism evidence="11 12">
    <name type="scientific">Lentinula raphanica</name>
    <dbReference type="NCBI Taxonomy" id="153919"/>
    <lineage>
        <taxon>Eukaryota</taxon>
        <taxon>Fungi</taxon>
        <taxon>Dikarya</taxon>
        <taxon>Basidiomycota</taxon>
        <taxon>Agaricomycotina</taxon>
        <taxon>Agaricomycetes</taxon>
        <taxon>Agaricomycetidae</taxon>
        <taxon>Agaricales</taxon>
        <taxon>Marasmiineae</taxon>
        <taxon>Omphalotaceae</taxon>
        <taxon>Lentinula</taxon>
    </lineage>
</organism>
<reference evidence="11" key="1">
    <citation type="submission" date="2022-08" db="EMBL/GenBank/DDBJ databases">
        <authorList>
            <consortium name="DOE Joint Genome Institute"/>
            <person name="Min B."/>
            <person name="Riley R."/>
            <person name="Sierra-Patev S."/>
            <person name="Naranjo-Ortiz M."/>
            <person name="Looney B."/>
            <person name="Konkel Z."/>
            <person name="Slot J.C."/>
            <person name="Sakamoto Y."/>
            <person name="Steenwyk J.L."/>
            <person name="Rokas A."/>
            <person name="Carro J."/>
            <person name="Camarero S."/>
            <person name="Ferreira P."/>
            <person name="Molpeceres G."/>
            <person name="Ruiz-Duenas F.J."/>
            <person name="Serrano A."/>
            <person name="Henrissat B."/>
            <person name="Drula E."/>
            <person name="Hughes K.W."/>
            <person name="Mata J.L."/>
            <person name="Ishikawa N.K."/>
            <person name="Vargas-Isla R."/>
            <person name="Ushijima S."/>
            <person name="Smith C.A."/>
            <person name="Ahrendt S."/>
            <person name="Andreopoulos W."/>
            <person name="He G."/>
            <person name="Labutti K."/>
            <person name="Lipzen A."/>
            <person name="Ng V."/>
            <person name="Sandor L."/>
            <person name="Barry K."/>
            <person name="Martinez A.T."/>
            <person name="Xiao Y."/>
            <person name="Gibbons J.G."/>
            <person name="Terashima K."/>
            <person name="Hibbett D.S."/>
            <person name="Grigoriev I.V."/>
        </authorList>
    </citation>
    <scope>NUCLEOTIDE SEQUENCE</scope>
    <source>
        <strain evidence="11">TFB9207</strain>
    </source>
</reference>
<comment type="cofactor">
    <cofactor evidence="1 9">
        <name>heme</name>
        <dbReference type="ChEBI" id="CHEBI:30413"/>
    </cofactor>
</comment>
<name>A0AA38NVF9_9AGAR</name>
<dbReference type="SUPFAM" id="SSF48264">
    <property type="entry name" value="Cytochrome P450"/>
    <property type="match status" value="1"/>
</dbReference>
<dbReference type="InterPro" id="IPR002401">
    <property type="entry name" value="Cyt_P450_E_grp-I"/>
</dbReference>
<evidence type="ECO:0000313" key="12">
    <source>
        <dbReference type="Proteomes" id="UP001163846"/>
    </source>
</evidence>
<dbReference type="InterPro" id="IPR017972">
    <property type="entry name" value="Cyt_P450_CS"/>
</dbReference>
<evidence type="ECO:0000256" key="2">
    <source>
        <dbReference type="ARBA" id="ARBA00005179"/>
    </source>
</evidence>
<evidence type="ECO:0000256" key="1">
    <source>
        <dbReference type="ARBA" id="ARBA00001971"/>
    </source>
</evidence>
<evidence type="ECO:0000256" key="8">
    <source>
        <dbReference type="ARBA" id="ARBA00023033"/>
    </source>
</evidence>
<evidence type="ECO:0000256" key="6">
    <source>
        <dbReference type="ARBA" id="ARBA00023002"/>
    </source>
</evidence>
<dbReference type="PANTHER" id="PTHR46300:SF7">
    <property type="entry name" value="P450, PUTATIVE (EUROFUNG)-RELATED"/>
    <property type="match status" value="1"/>
</dbReference>
<comment type="similarity">
    <text evidence="3 10">Belongs to the cytochrome P450 family.</text>
</comment>
<comment type="caution">
    <text evidence="11">The sequence shown here is derived from an EMBL/GenBank/DDBJ whole genome shotgun (WGS) entry which is preliminary data.</text>
</comment>
<dbReference type="GO" id="GO:0016705">
    <property type="term" value="F:oxidoreductase activity, acting on paired donors, with incorporation or reduction of molecular oxygen"/>
    <property type="evidence" value="ECO:0007669"/>
    <property type="project" value="InterPro"/>
</dbReference>
<comment type="pathway">
    <text evidence="2">Secondary metabolite biosynthesis.</text>
</comment>
<keyword evidence="8 10" id="KW-0503">Monooxygenase</keyword>
<keyword evidence="6 10" id="KW-0560">Oxidoreductase</keyword>
<gene>
    <name evidence="11" type="ORF">F5878DRAFT_549642</name>
</gene>
<dbReference type="Pfam" id="PF00067">
    <property type="entry name" value="p450"/>
    <property type="match status" value="1"/>
</dbReference>
<proteinExistence type="inferred from homology"/>
<dbReference type="EMBL" id="MU807531">
    <property type="protein sequence ID" value="KAJ3831371.1"/>
    <property type="molecule type" value="Genomic_DNA"/>
</dbReference>
<feature type="binding site" description="axial binding residue" evidence="9">
    <location>
        <position position="395"/>
    </location>
    <ligand>
        <name>heme</name>
        <dbReference type="ChEBI" id="CHEBI:30413"/>
    </ligand>
    <ligandPart>
        <name>Fe</name>
        <dbReference type="ChEBI" id="CHEBI:18248"/>
    </ligandPart>
</feature>
<dbReference type="InterPro" id="IPR050364">
    <property type="entry name" value="Cytochrome_P450_fung"/>
</dbReference>
<evidence type="ECO:0000256" key="9">
    <source>
        <dbReference type="PIRSR" id="PIRSR602401-1"/>
    </source>
</evidence>
<evidence type="ECO:0000256" key="3">
    <source>
        <dbReference type="ARBA" id="ARBA00010617"/>
    </source>
</evidence>
<dbReference type="PRINTS" id="PR00463">
    <property type="entry name" value="EP450I"/>
</dbReference>
<dbReference type="PROSITE" id="PS00086">
    <property type="entry name" value="CYTOCHROME_P450"/>
    <property type="match status" value="1"/>
</dbReference>
<keyword evidence="4 9" id="KW-0349">Heme</keyword>
<protein>
    <submittedName>
        <fullName evidence="11">Cytochrome P450</fullName>
    </submittedName>
</protein>
<keyword evidence="7 9" id="KW-0408">Iron</keyword>
<evidence type="ECO:0000256" key="7">
    <source>
        <dbReference type="ARBA" id="ARBA00023004"/>
    </source>
</evidence>
<sequence>DSDILHLRVAGEDYIILNSHKAVIDLLEKRSVIYSGRYVLSIRSELMDIYLSWDRDLLVLPYGEDLKAHRKLFQQEFHPNNNVLHQPHEKKALVVFLNNLLDTPEDWLAHIRLMTGTIIFAIAYGIHVEHKDDPNIAAAERMMAVLSAAGIPGTFLVDVFPILKYVPYWFPGASFKRKAREWNGILSATITPPFLKVKQAMADGTAEDCFSLRCLKNAKNPDSRLDHLSSEEEVIKETVGTIIRGGADTGVTALRTFFLAMTCFPHVQREAQEELDRVVGKDRLPDHKDLDKDLLPYFWAVVNESFRYESFVNSFPHVADADDTYKGYHIPKGSIAIPNVWAICHDEKIYGPDVDSFEPKRWLLKTLDERGEGWKINPDMLDPMTVTFGFGRRVCPGKHMGLSSFRINAASLLHSFNITPPLDKLGEPVIPKIEYISIGKTVLGKCYGIL</sequence>
<evidence type="ECO:0000256" key="5">
    <source>
        <dbReference type="ARBA" id="ARBA00022723"/>
    </source>
</evidence>
<accession>A0AA38NVF9</accession>
<dbReference type="Gene3D" id="1.10.630.10">
    <property type="entry name" value="Cytochrome P450"/>
    <property type="match status" value="1"/>
</dbReference>
<dbReference type="CDD" id="cd11065">
    <property type="entry name" value="CYP64-like"/>
    <property type="match status" value="1"/>
</dbReference>
<dbReference type="InterPro" id="IPR001128">
    <property type="entry name" value="Cyt_P450"/>
</dbReference>
<dbReference type="Proteomes" id="UP001163846">
    <property type="component" value="Unassembled WGS sequence"/>
</dbReference>